<proteinExistence type="predicted"/>
<protein>
    <submittedName>
        <fullName evidence="3">Glutathione S-transferase</fullName>
    </submittedName>
</protein>
<dbReference type="InterPro" id="IPR004046">
    <property type="entry name" value="GST_C"/>
</dbReference>
<dbReference type="SUPFAM" id="SSF47616">
    <property type="entry name" value="GST C-terminal domain-like"/>
    <property type="match status" value="1"/>
</dbReference>
<dbReference type="InterPro" id="IPR050213">
    <property type="entry name" value="GST_superfamily"/>
</dbReference>
<dbReference type="STRING" id="1770053.SAMN05216551_105122"/>
<feature type="domain" description="GST N-terminal" evidence="1">
    <location>
        <begin position="1"/>
        <end position="91"/>
    </location>
</feature>
<evidence type="ECO:0000313" key="4">
    <source>
        <dbReference type="Proteomes" id="UP000243719"/>
    </source>
</evidence>
<dbReference type="Pfam" id="PF14497">
    <property type="entry name" value="GST_C_3"/>
    <property type="match status" value="1"/>
</dbReference>
<dbReference type="OrthoDB" id="6043394at2"/>
<dbReference type="EMBL" id="FNLO01000005">
    <property type="protein sequence ID" value="SDV48475.1"/>
    <property type="molecule type" value="Genomic_DNA"/>
</dbReference>
<dbReference type="RefSeq" id="WP_091908021.1">
    <property type="nucleotide sequence ID" value="NZ_FNLO01000005.1"/>
</dbReference>
<organism evidence="3 4">
    <name type="scientific">Chitinasiproducens palmae</name>
    <dbReference type="NCBI Taxonomy" id="1770053"/>
    <lineage>
        <taxon>Bacteria</taxon>
        <taxon>Pseudomonadati</taxon>
        <taxon>Pseudomonadota</taxon>
        <taxon>Betaproteobacteria</taxon>
        <taxon>Burkholderiales</taxon>
        <taxon>Burkholderiaceae</taxon>
        <taxon>Chitinasiproducens</taxon>
    </lineage>
</organism>
<keyword evidence="3" id="KW-0808">Transferase</keyword>
<dbReference type="InterPro" id="IPR036282">
    <property type="entry name" value="Glutathione-S-Trfase_C_sf"/>
</dbReference>
<dbReference type="InterPro" id="IPR010987">
    <property type="entry name" value="Glutathione-S-Trfase_C-like"/>
</dbReference>
<dbReference type="PANTHER" id="PTHR11571">
    <property type="entry name" value="GLUTATHIONE S-TRANSFERASE"/>
    <property type="match status" value="1"/>
</dbReference>
<evidence type="ECO:0000259" key="2">
    <source>
        <dbReference type="PROSITE" id="PS50405"/>
    </source>
</evidence>
<accession>A0A1H2PP17</accession>
<dbReference type="GO" id="GO:0004364">
    <property type="term" value="F:glutathione transferase activity"/>
    <property type="evidence" value="ECO:0007669"/>
    <property type="project" value="TreeGrafter"/>
</dbReference>
<evidence type="ECO:0000259" key="1">
    <source>
        <dbReference type="PROSITE" id="PS50404"/>
    </source>
</evidence>
<dbReference type="PROSITE" id="PS50405">
    <property type="entry name" value="GST_CTER"/>
    <property type="match status" value="1"/>
</dbReference>
<dbReference type="PANTHER" id="PTHR11571:SF263">
    <property type="entry name" value="GLUTATHIONE S-TRANSFERASE"/>
    <property type="match status" value="1"/>
</dbReference>
<reference evidence="4" key="1">
    <citation type="submission" date="2016-09" db="EMBL/GenBank/DDBJ databases">
        <authorList>
            <person name="Varghese N."/>
            <person name="Submissions S."/>
        </authorList>
    </citation>
    <scope>NUCLEOTIDE SEQUENCE [LARGE SCALE GENOMIC DNA]</scope>
    <source>
        <strain evidence="4">JS23</strain>
    </source>
</reference>
<dbReference type="Gene3D" id="3.40.30.10">
    <property type="entry name" value="Glutaredoxin"/>
    <property type="match status" value="1"/>
</dbReference>
<dbReference type="Gene3D" id="1.20.1050.10">
    <property type="match status" value="1"/>
</dbReference>
<dbReference type="InterPro" id="IPR004045">
    <property type="entry name" value="Glutathione_S-Trfase_N"/>
</dbReference>
<keyword evidence="4" id="KW-1185">Reference proteome</keyword>
<feature type="domain" description="GST C-terminal" evidence="2">
    <location>
        <begin position="93"/>
        <end position="241"/>
    </location>
</feature>
<dbReference type="GO" id="GO:0006749">
    <property type="term" value="P:glutathione metabolic process"/>
    <property type="evidence" value="ECO:0007669"/>
    <property type="project" value="TreeGrafter"/>
</dbReference>
<dbReference type="AlphaFoldDB" id="A0A1H2PP17"/>
<dbReference type="Proteomes" id="UP000243719">
    <property type="component" value="Unassembled WGS sequence"/>
</dbReference>
<gene>
    <name evidence="3" type="ORF">SAMN05216551_105122</name>
</gene>
<sequence length="251" mass="27932">MAYTLYYWPMLQGRGEFVRLALEDAGAAYRDIAREGDDGMGALTDWLDPSQDAQHPPALPFAPPFLVDGEIVVAQTANILAYLGPLLGLVPEAPAERLFVQTLQLTIADAVAEAHDTHHPIASGLYYEDQKDAARARAGDFIDSRMPKFLAYFERVLSRNPAGDKWLVGKTISYADLSLFQLVEGLSYAFPRGMTDAASRFPRVAALRTRVAARQRLRDYLASPRRLAFNEEGIFRRYPELDREPRADAGA</sequence>
<evidence type="ECO:0000313" key="3">
    <source>
        <dbReference type="EMBL" id="SDV48475.1"/>
    </source>
</evidence>
<name>A0A1H2PP17_9BURK</name>
<dbReference type="SUPFAM" id="SSF52833">
    <property type="entry name" value="Thioredoxin-like"/>
    <property type="match status" value="1"/>
</dbReference>
<dbReference type="InterPro" id="IPR036249">
    <property type="entry name" value="Thioredoxin-like_sf"/>
</dbReference>
<dbReference type="PROSITE" id="PS50404">
    <property type="entry name" value="GST_NTER"/>
    <property type="match status" value="1"/>
</dbReference>
<dbReference type="CDD" id="cd03192">
    <property type="entry name" value="GST_C_Sigma_like"/>
    <property type="match status" value="1"/>
</dbReference>